<dbReference type="InterPro" id="IPR006311">
    <property type="entry name" value="TAT_signal"/>
</dbReference>
<dbReference type="CDD" id="cd00519">
    <property type="entry name" value="Lipase_3"/>
    <property type="match status" value="1"/>
</dbReference>
<dbReference type="EMBL" id="JAOB01000042">
    <property type="protein sequence ID" value="EUA42423.1"/>
    <property type="molecule type" value="Genomic_DNA"/>
</dbReference>
<dbReference type="Gene3D" id="3.40.50.1820">
    <property type="entry name" value="alpha/beta hydrolase"/>
    <property type="match status" value="1"/>
</dbReference>
<organism evidence="2">
    <name type="scientific">Mycobacterium xenopi 4042</name>
    <dbReference type="NCBI Taxonomy" id="1299334"/>
    <lineage>
        <taxon>Bacteria</taxon>
        <taxon>Bacillati</taxon>
        <taxon>Actinomycetota</taxon>
        <taxon>Actinomycetes</taxon>
        <taxon>Mycobacteriales</taxon>
        <taxon>Mycobacteriaceae</taxon>
        <taxon>Mycobacterium</taxon>
    </lineage>
</organism>
<evidence type="ECO:0000259" key="1">
    <source>
        <dbReference type="Pfam" id="PF01764"/>
    </source>
</evidence>
<protein>
    <submittedName>
        <fullName evidence="2">Lipase family protein</fullName>
    </submittedName>
</protein>
<reference evidence="2" key="1">
    <citation type="submission" date="2014-01" db="EMBL/GenBank/DDBJ databases">
        <authorList>
            <person name="Brown-Elliot B."/>
            <person name="Wallace R."/>
            <person name="Lenaerts A."/>
            <person name="Ordway D."/>
            <person name="DeGroote M.A."/>
            <person name="Parker T."/>
            <person name="Sizemore C."/>
            <person name="Tallon L.J."/>
            <person name="Sadzewicz L.K."/>
            <person name="Sengamalay N."/>
            <person name="Fraser C.M."/>
            <person name="Hine E."/>
            <person name="Shefchek K.A."/>
            <person name="Das S.P."/>
            <person name="Tettelin H."/>
        </authorList>
    </citation>
    <scope>NUCLEOTIDE SEQUENCE [LARGE SCALE GENOMIC DNA]</scope>
    <source>
        <strain evidence="2">4042</strain>
    </source>
</reference>
<comment type="caution">
    <text evidence="2">The sequence shown here is derived from an EMBL/GenBank/DDBJ whole genome shotgun (WGS) entry which is preliminary data.</text>
</comment>
<sequence>MWPFAHREAMSVNGKLFAGIARREFLTDVAVVGGIVLLAPWAAPAIAKADAVGAVQDSPTGFDPQFALDVPLPLCLAAYAVEEGGTVILPPGYVQTALIQVDRALATITAERHPTVTRIAVDTNIFGLMGRNTATRTAFVAFRGTDDFDDVLTDLDIIPERYALLSGFGHVHAGFQTVYRLVRGSIAANIAAACVGCDQILVTGHSLGAAMAVLAAPDIFLNMPPNIQPRLITFAGPRPGLCDFAKAFNNVIKSCFRVVNFLDIVPCLPPLIYVQVGTQIDVDSGGPIDPISRHSLFAYREGLERLIKQAW</sequence>
<dbReference type="AlphaFoldDB" id="X8BGR4"/>
<dbReference type="PATRIC" id="fig|1299334.3.peg.4445"/>
<name>X8BGR4_MYCXE</name>
<dbReference type="PROSITE" id="PS51318">
    <property type="entry name" value="TAT"/>
    <property type="match status" value="1"/>
</dbReference>
<proteinExistence type="predicted"/>
<dbReference type="Pfam" id="PF01764">
    <property type="entry name" value="Lipase_3"/>
    <property type="match status" value="1"/>
</dbReference>
<accession>X8BGR4</accession>
<dbReference type="InterPro" id="IPR051218">
    <property type="entry name" value="Sec_MonoDiacylglyc_Lipase"/>
</dbReference>
<dbReference type="InterPro" id="IPR029058">
    <property type="entry name" value="AB_hydrolase_fold"/>
</dbReference>
<evidence type="ECO:0000313" key="2">
    <source>
        <dbReference type="EMBL" id="EUA42423.1"/>
    </source>
</evidence>
<dbReference type="PANTHER" id="PTHR45856">
    <property type="entry name" value="ALPHA/BETA-HYDROLASES SUPERFAMILY PROTEIN"/>
    <property type="match status" value="1"/>
</dbReference>
<feature type="domain" description="Fungal lipase-type" evidence="1">
    <location>
        <begin position="139"/>
        <end position="271"/>
    </location>
</feature>
<dbReference type="PANTHER" id="PTHR45856:SF24">
    <property type="entry name" value="FUNGAL LIPASE-LIKE DOMAIN-CONTAINING PROTEIN"/>
    <property type="match status" value="1"/>
</dbReference>
<gene>
    <name evidence="2" type="ORF">I553_6283</name>
</gene>
<dbReference type="SUPFAM" id="SSF53474">
    <property type="entry name" value="alpha/beta-Hydrolases"/>
    <property type="match status" value="1"/>
</dbReference>
<dbReference type="GO" id="GO:0006629">
    <property type="term" value="P:lipid metabolic process"/>
    <property type="evidence" value="ECO:0007669"/>
    <property type="project" value="InterPro"/>
</dbReference>
<dbReference type="InterPro" id="IPR002921">
    <property type="entry name" value="Fungal_lipase-type"/>
</dbReference>